<dbReference type="InterPro" id="IPR050353">
    <property type="entry name" value="PyrK_electron_transfer"/>
</dbReference>
<dbReference type="GO" id="GO:0009055">
    <property type="term" value="F:electron transfer activity"/>
    <property type="evidence" value="ECO:0007669"/>
    <property type="project" value="UniProtKB-UniRule"/>
</dbReference>
<evidence type="ECO:0000256" key="1">
    <source>
        <dbReference type="ARBA" id="ARBA00006422"/>
    </source>
</evidence>
<comment type="similarity">
    <text evidence="1 11">Belongs to the PyrK family.</text>
</comment>
<keyword evidence="9 11" id="KW-0408">Iron</keyword>
<evidence type="ECO:0000256" key="12">
    <source>
        <dbReference type="PIRSR" id="PIRSR006816-1"/>
    </source>
</evidence>
<dbReference type="UniPathway" id="UPA00070">
    <property type="reaction ID" value="UER00945"/>
</dbReference>
<dbReference type="SUPFAM" id="SSF63380">
    <property type="entry name" value="Riboflavin synthase domain-like"/>
    <property type="match status" value="1"/>
</dbReference>
<feature type="binding site" evidence="11 13">
    <location>
        <position position="226"/>
    </location>
    <ligand>
        <name>[2Fe-2S] cluster</name>
        <dbReference type="ChEBI" id="CHEBI:190135"/>
    </ligand>
</feature>
<dbReference type="PANTHER" id="PTHR43513">
    <property type="entry name" value="DIHYDROOROTATE DEHYDROGENASE B (NAD(+)), ELECTRON TRANSFER SUBUNIT"/>
    <property type="match status" value="1"/>
</dbReference>
<accession>A0A1E5L3R1</accession>
<keyword evidence="16" id="KW-1185">Reference proteome</keyword>
<dbReference type="EMBL" id="MJAT01000036">
    <property type="protein sequence ID" value="OEH84734.1"/>
    <property type="molecule type" value="Genomic_DNA"/>
</dbReference>
<dbReference type="CDD" id="cd06218">
    <property type="entry name" value="DHOD_e_trans"/>
    <property type="match status" value="1"/>
</dbReference>
<dbReference type="AlphaFoldDB" id="A0A1E5L3R1"/>
<feature type="binding site" evidence="11 13">
    <location>
        <position position="218"/>
    </location>
    <ligand>
        <name>[2Fe-2S] cluster</name>
        <dbReference type="ChEBI" id="CHEBI:190135"/>
    </ligand>
</feature>
<dbReference type="GO" id="GO:0046872">
    <property type="term" value="F:metal ion binding"/>
    <property type="evidence" value="ECO:0007669"/>
    <property type="project" value="UniProtKB-KW"/>
</dbReference>
<evidence type="ECO:0000256" key="7">
    <source>
        <dbReference type="ARBA" id="ARBA00022975"/>
    </source>
</evidence>
<feature type="binding site" evidence="11 13">
    <location>
        <position position="223"/>
    </location>
    <ligand>
        <name>[2Fe-2S] cluster</name>
        <dbReference type="ChEBI" id="CHEBI:190135"/>
    </ligand>
</feature>
<sequence length="258" mass="28301">MKHSVEVKSHKTIGQDLYEMIVIAPKLAQTAHPGQFVHIRVIDSLDPLLRRPISICDVDKKRGSVRFIYRAGGKGTKILSKSKEMTKIDLLGPLGRGTFPTENQAKRNMLLIGGGIGVPPLLYAAKELAKQGASITAILGFANHQVVILEDEFRELGDVIVTTVDGSYGKQGFVTEYITKEPDLYLACGPKPMLQAIKNHELLQTANGYLSLEEHMACGIGACMGCVTKISISDENSEWKYRKVCDCGPVFPAERVVF</sequence>
<name>A0A1E5L3R1_9FIRM</name>
<evidence type="ECO:0000313" key="16">
    <source>
        <dbReference type="Proteomes" id="UP000095255"/>
    </source>
</evidence>
<proteinExistence type="inferred from homology"/>
<comment type="cofactor">
    <cofactor evidence="11">
        <name>[2Fe-2S] cluster</name>
        <dbReference type="ChEBI" id="CHEBI:190135"/>
    </cofactor>
    <text evidence="11">Binds 1 [2Fe-2S] cluster per subunit.</text>
</comment>
<evidence type="ECO:0000256" key="5">
    <source>
        <dbReference type="ARBA" id="ARBA00022723"/>
    </source>
</evidence>
<dbReference type="InterPro" id="IPR037117">
    <property type="entry name" value="Dihydroorotate_DH_ele_sf"/>
</dbReference>
<keyword evidence="10 11" id="KW-0411">Iron-sulfur</keyword>
<dbReference type="InterPro" id="IPR023455">
    <property type="entry name" value="Dihydroorotate_DHASE_ETsu"/>
</dbReference>
<comment type="subunit">
    <text evidence="11">Heterotetramer of 2 PyrK and 2 PyrD type B subunits.</text>
</comment>
<evidence type="ECO:0000256" key="9">
    <source>
        <dbReference type="ARBA" id="ARBA00023004"/>
    </source>
</evidence>
<dbReference type="InterPro" id="IPR017927">
    <property type="entry name" value="FAD-bd_FR_type"/>
</dbReference>
<evidence type="ECO:0000256" key="8">
    <source>
        <dbReference type="ARBA" id="ARBA00022982"/>
    </source>
</evidence>
<comment type="cofactor">
    <cofactor evidence="11 12">
        <name>FAD</name>
        <dbReference type="ChEBI" id="CHEBI:57692"/>
    </cofactor>
    <text evidence="11 12">Binds 1 FAD per subunit.</text>
</comment>
<keyword evidence="5 11" id="KW-0479">Metal-binding</keyword>
<evidence type="ECO:0000256" key="11">
    <source>
        <dbReference type="HAMAP-Rule" id="MF_01211"/>
    </source>
</evidence>
<dbReference type="InterPro" id="IPR039261">
    <property type="entry name" value="FNR_nucleotide-bd"/>
</dbReference>
<evidence type="ECO:0000256" key="10">
    <source>
        <dbReference type="ARBA" id="ARBA00023014"/>
    </source>
</evidence>
<feature type="domain" description="FAD-binding FR-type" evidence="14">
    <location>
        <begin position="1"/>
        <end position="100"/>
    </location>
</feature>
<keyword evidence="6 11" id="KW-0274">FAD</keyword>
<dbReference type="PANTHER" id="PTHR43513:SF3">
    <property type="entry name" value="DIHYDROOROTATE DEHYDROGENASE B (NAD(+)), ELECTRON TRANSFER SUBUNIT-RELATED"/>
    <property type="match status" value="1"/>
</dbReference>
<dbReference type="InterPro" id="IPR012165">
    <property type="entry name" value="Cyt_c3_hydrogenase_gsu"/>
</dbReference>
<keyword evidence="3 11" id="KW-0285">Flavoprotein</keyword>
<dbReference type="GO" id="GO:0051537">
    <property type="term" value="F:2 iron, 2 sulfur cluster binding"/>
    <property type="evidence" value="ECO:0007669"/>
    <property type="project" value="UniProtKB-KW"/>
</dbReference>
<gene>
    <name evidence="11" type="primary">pyrK</name>
    <name evidence="15" type="ORF">BHU72_07830</name>
</gene>
<keyword evidence="8 11" id="KW-0249">Electron transport</keyword>
<evidence type="ECO:0000256" key="13">
    <source>
        <dbReference type="PIRSR" id="PIRSR006816-2"/>
    </source>
</evidence>
<comment type="function">
    <text evidence="11">Responsible for channeling the electrons from the oxidation of dihydroorotate from the FMN redox center in the PyrD type B subunit to the ultimate electron acceptor NAD(+).</text>
</comment>
<feature type="binding site" evidence="11 12">
    <location>
        <begin position="51"/>
        <end position="54"/>
    </location>
    <ligand>
        <name>FAD</name>
        <dbReference type="ChEBI" id="CHEBI:57692"/>
    </ligand>
</feature>
<evidence type="ECO:0000256" key="3">
    <source>
        <dbReference type="ARBA" id="ARBA00022630"/>
    </source>
</evidence>
<dbReference type="InterPro" id="IPR019480">
    <property type="entry name" value="Dihydroorotate_DH_Fe-S-bd"/>
</dbReference>
<dbReference type="SUPFAM" id="SSF52343">
    <property type="entry name" value="Ferredoxin reductase-like, C-terminal NADP-linked domain"/>
    <property type="match status" value="1"/>
</dbReference>
<feature type="binding site" evidence="11 13">
    <location>
        <position position="245"/>
    </location>
    <ligand>
        <name>[2Fe-2S] cluster</name>
        <dbReference type="ChEBI" id="CHEBI:190135"/>
    </ligand>
</feature>
<evidence type="ECO:0000256" key="4">
    <source>
        <dbReference type="ARBA" id="ARBA00022714"/>
    </source>
</evidence>
<comment type="cofactor">
    <cofactor evidence="13">
        <name>[2Fe-2S] cluster</name>
        <dbReference type="ChEBI" id="CHEBI:190135"/>
    </cofactor>
    <text evidence="13">Binds 1 [2Fe-2S] cluster per subunit.</text>
</comment>
<organism evidence="15 16">
    <name type="scientific">Desulfuribacillus stibiiarsenatis</name>
    <dbReference type="NCBI Taxonomy" id="1390249"/>
    <lineage>
        <taxon>Bacteria</taxon>
        <taxon>Bacillati</taxon>
        <taxon>Bacillota</taxon>
        <taxon>Desulfuribacillia</taxon>
        <taxon>Desulfuribacillales</taxon>
        <taxon>Desulfuribacillaceae</taxon>
        <taxon>Desulfuribacillus</taxon>
    </lineage>
</organism>
<reference evidence="15 16" key="1">
    <citation type="submission" date="2016-09" db="EMBL/GenBank/DDBJ databases">
        <title>Desulfuribacillus arsenicus sp. nov., an obligately anaerobic, dissimilatory arsenic- and antimonate-reducing bacterium isolated from anoxic sediments.</title>
        <authorList>
            <person name="Abin C.A."/>
            <person name="Hollibaugh J.T."/>
        </authorList>
    </citation>
    <scope>NUCLEOTIDE SEQUENCE [LARGE SCALE GENOMIC DNA]</scope>
    <source>
        <strain evidence="15 16">MLFW-2</strain>
    </source>
</reference>
<comment type="pathway">
    <text evidence="11">Pyrimidine metabolism; UMP biosynthesis via de novo pathway; orotate from (S)-dihydroorotate (NAD(+) route): step 1/1.</text>
</comment>
<dbReference type="GO" id="GO:0044205">
    <property type="term" value="P:'de novo' UMP biosynthetic process"/>
    <property type="evidence" value="ECO:0007669"/>
    <property type="project" value="UniProtKB-UniRule"/>
</dbReference>
<dbReference type="GO" id="GO:0050660">
    <property type="term" value="F:flavin adenine dinucleotide binding"/>
    <property type="evidence" value="ECO:0007669"/>
    <property type="project" value="InterPro"/>
</dbReference>
<keyword evidence="2 11" id="KW-0813">Transport</keyword>
<dbReference type="GO" id="GO:0016491">
    <property type="term" value="F:oxidoreductase activity"/>
    <property type="evidence" value="ECO:0007669"/>
    <property type="project" value="InterPro"/>
</dbReference>
<evidence type="ECO:0000313" key="15">
    <source>
        <dbReference type="EMBL" id="OEH84734.1"/>
    </source>
</evidence>
<dbReference type="HAMAP" id="MF_01211">
    <property type="entry name" value="DHODB_Fe_S_bind"/>
    <property type="match status" value="1"/>
</dbReference>
<dbReference type="PIRSF" id="PIRSF006816">
    <property type="entry name" value="Cyc3_hyd_g"/>
    <property type="match status" value="1"/>
</dbReference>
<dbReference type="InterPro" id="IPR017938">
    <property type="entry name" value="Riboflavin_synthase-like_b-brl"/>
</dbReference>
<dbReference type="Gene3D" id="3.40.50.80">
    <property type="entry name" value="Nucleotide-binding domain of ferredoxin-NADP reductase (FNR) module"/>
    <property type="match status" value="1"/>
</dbReference>
<dbReference type="Gene3D" id="2.10.240.10">
    <property type="entry name" value="Dihydroorotate dehydrogenase, electron transfer subunit"/>
    <property type="match status" value="1"/>
</dbReference>
<evidence type="ECO:0000256" key="6">
    <source>
        <dbReference type="ARBA" id="ARBA00022827"/>
    </source>
</evidence>
<keyword evidence="7 11" id="KW-0665">Pyrimidine biosynthesis</keyword>
<dbReference type="STRING" id="1390249.BHU72_07830"/>
<dbReference type="RefSeq" id="WP_069702833.1">
    <property type="nucleotide sequence ID" value="NZ_MJAT01000036.1"/>
</dbReference>
<dbReference type="Proteomes" id="UP000095255">
    <property type="component" value="Unassembled WGS sequence"/>
</dbReference>
<protein>
    <recommendedName>
        <fullName evidence="11">Dihydroorotate dehydrogenase B (NAD(+)), electron transfer subunit</fullName>
    </recommendedName>
    <alternativeName>
        <fullName evidence="11">Dihydroorotate oxidase B, electron transfer subunit</fullName>
    </alternativeName>
</protein>
<evidence type="ECO:0000259" key="14">
    <source>
        <dbReference type="PROSITE" id="PS51384"/>
    </source>
</evidence>
<comment type="caution">
    <text evidence="15">The sequence shown here is derived from an EMBL/GenBank/DDBJ whole genome shotgun (WGS) entry which is preliminary data.</text>
</comment>
<dbReference type="Pfam" id="PF10418">
    <property type="entry name" value="DHODB_Fe-S_bind"/>
    <property type="match status" value="1"/>
</dbReference>
<dbReference type="PROSITE" id="PS51384">
    <property type="entry name" value="FAD_FR"/>
    <property type="match status" value="1"/>
</dbReference>
<feature type="binding site" evidence="11 12">
    <location>
        <begin position="75"/>
        <end position="76"/>
    </location>
    <ligand>
        <name>FAD</name>
        <dbReference type="ChEBI" id="CHEBI:57692"/>
    </ligand>
</feature>
<dbReference type="Gene3D" id="2.40.30.10">
    <property type="entry name" value="Translation factors"/>
    <property type="match status" value="1"/>
</dbReference>
<feature type="binding site" evidence="11 12">
    <location>
        <begin position="68"/>
        <end position="70"/>
    </location>
    <ligand>
        <name>FAD</name>
        <dbReference type="ChEBI" id="CHEBI:57692"/>
    </ligand>
</feature>
<dbReference type="OrthoDB" id="9778346at2"/>
<keyword evidence="4 11" id="KW-0001">2Fe-2S</keyword>
<evidence type="ECO:0000256" key="2">
    <source>
        <dbReference type="ARBA" id="ARBA00022448"/>
    </source>
</evidence>